<evidence type="ECO:0000313" key="1">
    <source>
        <dbReference type="EMBL" id="KGJ01515.1"/>
    </source>
</evidence>
<dbReference type="EMBL" id="JRKN01000082">
    <property type="protein sequence ID" value="KGJ01515.1"/>
    <property type="molecule type" value="Genomic_DNA"/>
</dbReference>
<dbReference type="Proteomes" id="UP000182312">
    <property type="component" value="Unassembled WGS sequence"/>
</dbReference>
<protein>
    <submittedName>
        <fullName evidence="1">Uncharacterized protein</fullName>
    </submittedName>
</protein>
<reference evidence="1 3" key="1">
    <citation type="submission" date="2014-09" db="EMBL/GenBank/DDBJ databases">
        <authorList>
            <person name="McGinnis J.M."/>
            <person name="Wolfgang W.J."/>
        </authorList>
    </citation>
    <scope>NUCLEOTIDE SEQUENCE [LARGE SCALE GENOMIC DNA]</scope>
    <source>
        <strain evidence="1 3">JCM 14014</strain>
    </source>
</reference>
<keyword evidence="3" id="KW-1185">Reference proteome</keyword>
<dbReference type="EMBL" id="FOJO01000075">
    <property type="protein sequence ID" value="SFA62792.1"/>
    <property type="molecule type" value="Genomic_DNA"/>
</dbReference>
<sequence length="84" mass="9434">MTNSKIRNNSDDLQGQIVPNNTPAIQADRILDALTALYPDATGHVVDLMEYALCDLRHLADQHVICFGSTDQRGYRTYLQEKAQ</sequence>
<dbReference type="Proteomes" id="UP000029846">
    <property type="component" value="Unassembled WGS sequence"/>
</dbReference>
<dbReference type="RefSeq" id="WP_036744365.1">
    <property type="nucleotide sequence ID" value="NZ_FOJO01000075.1"/>
</dbReference>
<dbReference type="AlphaFoldDB" id="A0A099ESZ1"/>
<evidence type="ECO:0000313" key="4">
    <source>
        <dbReference type="Proteomes" id="UP000182312"/>
    </source>
</evidence>
<evidence type="ECO:0000313" key="2">
    <source>
        <dbReference type="EMBL" id="SFA62792.1"/>
    </source>
</evidence>
<evidence type="ECO:0000313" key="3">
    <source>
        <dbReference type="Proteomes" id="UP000029846"/>
    </source>
</evidence>
<reference evidence="2 4" key="3">
    <citation type="submission" date="2016-10" db="EMBL/GenBank/DDBJ databases">
        <authorList>
            <person name="de Groot N.N."/>
        </authorList>
    </citation>
    <scope>NUCLEOTIDE SEQUENCE [LARGE SCALE GENOMIC DNA]</scope>
    <source>
        <strain evidence="2 4">CGMCC 1.6117</strain>
    </source>
</reference>
<proteinExistence type="predicted"/>
<dbReference type="STRING" id="376733.SAMN04487972_1753"/>
<accession>A0A099ESZ1</accession>
<gene>
    <name evidence="1" type="ORF">IT41_19885</name>
    <name evidence="2" type="ORF">SAMN04487972_1753</name>
</gene>
<reference evidence="1 3" key="2">
    <citation type="submission" date="2014-10" db="EMBL/GenBank/DDBJ databases">
        <title>Paracoccus sanguinis sp. nov., isolated from clinical specimens of New York State patients.</title>
        <authorList>
            <person name="Mingle L.A."/>
            <person name="Cole J.A."/>
            <person name="Lapierre P."/>
            <person name="Musser K.A."/>
        </authorList>
    </citation>
    <scope>NUCLEOTIDE SEQUENCE [LARGE SCALE GENOMIC DNA]</scope>
    <source>
        <strain evidence="1 3">JCM 14014</strain>
    </source>
</reference>
<dbReference type="OrthoDB" id="7845678at2"/>
<organism evidence="1 3">
    <name type="scientific">Paracoccus halophilus</name>
    <dbReference type="NCBI Taxonomy" id="376733"/>
    <lineage>
        <taxon>Bacteria</taxon>
        <taxon>Pseudomonadati</taxon>
        <taxon>Pseudomonadota</taxon>
        <taxon>Alphaproteobacteria</taxon>
        <taxon>Rhodobacterales</taxon>
        <taxon>Paracoccaceae</taxon>
        <taxon>Paracoccus</taxon>
    </lineage>
</organism>
<name>A0A099ESZ1_9RHOB</name>